<comment type="caution">
    <text evidence="1">The sequence shown here is derived from an EMBL/GenBank/DDBJ whole genome shotgun (WGS) entry which is preliminary data.</text>
</comment>
<protein>
    <recommendedName>
        <fullName evidence="3">Peptidase C1A papain C-terminal domain-containing protein</fullName>
    </recommendedName>
</protein>
<evidence type="ECO:0000313" key="1">
    <source>
        <dbReference type="EMBL" id="KAL1409217.1"/>
    </source>
</evidence>
<dbReference type="Proteomes" id="UP001565368">
    <property type="component" value="Unassembled WGS sequence"/>
</dbReference>
<evidence type="ECO:0000313" key="2">
    <source>
        <dbReference type="Proteomes" id="UP001565368"/>
    </source>
</evidence>
<reference evidence="1 2" key="1">
    <citation type="submission" date="2023-08" db="EMBL/GenBank/DDBJ databases">
        <title>Annotated Genome Sequence of Vanrija albida AlHP1.</title>
        <authorList>
            <person name="Herzog R."/>
        </authorList>
    </citation>
    <scope>NUCLEOTIDE SEQUENCE [LARGE SCALE GENOMIC DNA]</scope>
    <source>
        <strain evidence="1 2">AlHP1</strain>
    </source>
</reference>
<gene>
    <name evidence="1" type="ORF">Q8F55_006050</name>
</gene>
<organism evidence="1 2">
    <name type="scientific">Vanrija albida</name>
    <dbReference type="NCBI Taxonomy" id="181172"/>
    <lineage>
        <taxon>Eukaryota</taxon>
        <taxon>Fungi</taxon>
        <taxon>Dikarya</taxon>
        <taxon>Basidiomycota</taxon>
        <taxon>Agaricomycotina</taxon>
        <taxon>Tremellomycetes</taxon>
        <taxon>Trichosporonales</taxon>
        <taxon>Trichosporonaceae</taxon>
        <taxon>Vanrija</taxon>
    </lineage>
</organism>
<dbReference type="EMBL" id="JBBXJM010000004">
    <property type="protein sequence ID" value="KAL1409217.1"/>
    <property type="molecule type" value="Genomic_DNA"/>
</dbReference>
<name>A0ABR3Q3W1_9TREE</name>
<keyword evidence="2" id="KW-1185">Reference proteome</keyword>
<sequence length="106" mass="12684">MSPTPDWNDFKQRLNFWDSVDNWICSVAYESRVGGFMCGRCWSINYHSCIHYTDIRNEDAGQYARYLLATNYDYERRHKHCNAFLEVQMWQNQNFPDGAPITGQMW</sequence>
<evidence type="ECO:0008006" key="3">
    <source>
        <dbReference type="Google" id="ProtNLM"/>
    </source>
</evidence>
<dbReference type="RefSeq" id="XP_069209161.1">
    <property type="nucleotide sequence ID" value="XM_069354519.1"/>
</dbReference>
<accession>A0ABR3Q3W1</accession>
<dbReference type="GeneID" id="95987093"/>
<proteinExistence type="predicted"/>